<evidence type="ECO:0000313" key="3">
    <source>
        <dbReference type="EMBL" id="MCO6394867.1"/>
    </source>
</evidence>
<sequence>MRNINVLPELAGLRGIAALGIVVTHVAFQTATDSPVLARFDYFVAVFFALSAFLLARGEPRPAREYYWRRIARIVPAYVASVAIIVVALPPLAGVRVGPLLANLTLTQLYVPGGLIDGLTQHWSLCVEVAFYLVLPAYLACGRRGRAVVLAVALAAALVWPHLIPAPEQTPGELNLQIWPISFAPWFAVGLLCAEAERAGCRWRLLVPALRWVFPVLSLPVAWAGGVLGPAGLEHPSAAEFNVRVLLGALFAALWIVPFALAPRLHGTALCTRPAQLLGRWSYSLFLWHMAVLYAVFPILGVSLFDAHFVPILTLTVALSLVVSYLSYTWVEVPGARVVHQLRAKLVRQALPDILLIRSIGMNVTTARKPL</sequence>
<keyword evidence="1" id="KW-0812">Transmembrane</keyword>
<keyword evidence="3" id="KW-0012">Acyltransferase</keyword>
<name>A0AAW5HVQ2_9CORY</name>
<keyword evidence="1" id="KW-1133">Transmembrane helix</keyword>
<organism evidence="3 4">
    <name type="scientific">Corynebacterium lipophilum</name>
    <dbReference type="NCBI Taxonomy" id="2804918"/>
    <lineage>
        <taxon>Bacteria</taxon>
        <taxon>Bacillati</taxon>
        <taxon>Actinomycetota</taxon>
        <taxon>Actinomycetes</taxon>
        <taxon>Mycobacteriales</taxon>
        <taxon>Corynebacteriaceae</taxon>
        <taxon>Corynebacterium</taxon>
    </lineage>
</organism>
<feature type="transmembrane region" description="Helical" evidence="1">
    <location>
        <begin position="77"/>
        <end position="102"/>
    </location>
</feature>
<feature type="transmembrane region" description="Helical" evidence="1">
    <location>
        <begin position="12"/>
        <end position="31"/>
    </location>
</feature>
<dbReference type="Pfam" id="PF01757">
    <property type="entry name" value="Acyl_transf_3"/>
    <property type="match status" value="1"/>
</dbReference>
<dbReference type="GO" id="GO:0016747">
    <property type="term" value="F:acyltransferase activity, transferring groups other than amino-acyl groups"/>
    <property type="evidence" value="ECO:0007669"/>
    <property type="project" value="InterPro"/>
</dbReference>
<reference evidence="3 4" key="1">
    <citation type="submission" date="2021-01" db="EMBL/GenBank/DDBJ databases">
        <title>Identification and Characterization of Corynebacterium sp.</title>
        <authorList>
            <person name="Luo Q."/>
            <person name="Qu P."/>
            <person name="Chen Q."/>
        </authorList>
    </citation>
    <scope>NUCLEOTIDE SEQUENCE [LARGE SCALE GENOMIC DNA]</scope>
    <source>
        <strain evidence="3 4">MC-18</strain>
    </source>
</reference>
<keyword evidence="4" id="KW-1185">Reference proteome</keyword>
<feature type="transmembrane region" description="Helical" evidence="1">
    <location>
        <begin position="205"/>
        <end position="223"/>
    </location>
</feature>
<dbReference type="PANTHER" id="PTHR23028">
    <property type="entry name" value="ACETYLTRANSFERASE"/>
    <property type="match status" value="1"/>
</dbReference>
<feature type="domain" description="Acyltransferase 3" evidence="2">
    <location>
        <begin position="10"/>
        <end position="327"/>
    </location>
</feature>
<feature type="transmembrane region" description="Helical" evidence="1">
    <location>
        <begin position="176"/>
        <end position="193"/>
    </location>
</feature>
<evidence type="ECO:0000256" key="1">
    <source>
        <dbReference type="SAM" id="Phobius"/>
    </source>
</evidence>
<gene>
    <name evidence="3" type="ORF">JMN37_07765</name>
</gene>
<dbReference type="EMBL" id="JAEUWV010000011">
    <property type="protein sequence ID" value="MCO6394867.1"/>
    <property type="molecule type" value="Genomic_DNA"/>
</dbReference>
<evidence type="ECO:0000313" key="4">
    <source>
        <dbReference type="Proteomes" id="UP001205920"/>
    </source>
</evidence>
<feature type="transmembrane region" description="Helical" evidence="1">
    <location>
        <begin position="283"/>
        <end position="303"/>
    </location>
</feature>
<dbReference type="InterPro" id="IPR002656">
    <property type="entry name" value="Acyl_transf_3_dom"/>
</dbReference>
<feature type="transmembrane region" description="Helical" evidence="1">
    <location>
        <begin position="37"/>
        <end position="56"/>
    </location>
</feature>
<accession>A0AAW5HVQ2</accession>
<proteinExistence type="predicted"/>
<comment type="caution">
    <text evidence="3">The sequence shown here is derived from an EMBL/GenBank/DDBJ whole genome shotgun (WGS) entry which is preliminary data.</text>
</comment>
<dbReference type="GO" id="GO:0016020">
    <property type="term" value="C:membrane"/>
    <property type="evidence" value="ECO:0007669"/>
    <property type="project" value="TreeGrafter"/>
</dbReference>
<feature type="transmembrane region" description="Helical" evidence="1">
    <location>
        <begin position="122"/>
        <end position="140"/>
    </location>
</feature>
<keyword evidence="3" id="KW-0808">Transferase</keyword>
<dbReference type="GO" id="GO:0009103">
    <property type="term" value="P:lipopolysaccharide biosynthetic process"/>
    <property type="evidence" value="ECO:0007669"/>
    <property type="project" value="TreeGrafter"/>
</dbReference>
<dbReference type="PANTHER" id="PTHR23028:SF53">
    <property type="entry name" value="ACYL_TRANSF_3 DOMAIN-CONTAINING PROTEIN"/>
    <property type="match status" value="1"/>
</dbReference>
<dbReference type="AlphaFoldDB" id="A0AAW5HVQ2"/>
<protein>
    <submittedName>
        <fullName evidence="3">Acyltransferase</fullName>
    </submittedName>
</protein>
<evidence type="ECO:0000259" key="2">
    <source>
        <dbReference type="Pfam" id="PF01757"/>
    </source>
</evidence>
<feature type="transmembrane region" description="Helical" evidence="1">
    <location>
        <begin position="243"/>
        <end position="262"/>
    </location>
</feature>
<feature type="transmembrane region" description="Helical" evidence="1">
    <location>
        <begin position="309"/>
        <end position="331"/>
    </location>
</feature>
<feature type="transmembrane region" description="Helical" evidence="1">
    <location>
        <begin position="147"/>
        <end position="164"/>
    </location>
</feature>
<keyword evidence="1" id="KW-0472">Membrane</keyword>
<dbReference type="Proteomes" id="UP001205920">
    <property type="component" value="Unassembled WGS sequence"/>
</dbReference>
<dbReference type="InterPro" id="IPR050879">
    <property type="entry name" value="Acyltransferase_3"/>
</dbReference>